<feature type="compositionally biased region" description="Polar residues" evidence="10">
    <location>
        <begin position="487"/>
        <end position="496"/>
    </location>
</feature>
<feature type="region of interest" description="Disordered" evidence="10">
    <location>
        <begin position="854"/>
        <end position="1015"/>
    </location>
</feature>
<keyword evidence="4" id="KW-1017">Isopeptide bond</keyword>
<evidence type="ECO:0000256" key="8">
    <source>
        <dbReference type="ARBA" id="ARBA00023163"/>
    </source>
</evidence>
<keyword evidence="3" id="KW-0963">Cytoplasm</keyword>
<keyword evidence="6" id="KW-0832">Ubl conjugation</keyword>
<feature type="compositionally biased region" description="Acidic residues" evidence="10">
    <location>
        <begin position="224"/>
        <end position="239"/>
    </location>
</feature>
<feature type="region of interest" description="Disordered" evidence="10">
    <location>
        <begin position="1301"/>
        <end position="1338"/>
    </location>
</feature>
<dbReference type="GO" id="GO:0006355">
    <property type="term" value="P:regulation of DNA-templated transcription"/>
    <property type="evidence" value="ECO:0007669"/>
    <property type="project" value="InterPro"/>
</dbReference>
<dbReference type="EMBL" id="KZ084092">
    <property type="protein sequence ID" value="OSD05571.1"/>
    <property type="molecule type" value="Genomic_DNA"/>
</dbReference>
<evidence type="ECO:0000313" key="13">
    <source>
        <dbReference type="Proteomes" id="UP000193067"/>
    </source>
</evidence>
<dbReference type="GO" id="GO:0005737">
    <property type="term" value="C:cytoplasm"/>
    <property type="evidence" value="ECO:0007669"/>
    <property type="project" value="UniProtKB-SubCell"/>
</dbReference>
<dbReference type="Proteomes" id="UP000193067">
    <property type="component" value="Unassembled WGS sequence"/>
</dbReference>
<dbReference type="GO" id="GO:0005634">
    <property type="term" value="C:nucleus"/>
    <property type="evidence" value="ECO:0007669"/>
    <property type="project" value="UniProtKB-SubCell"/>
</dbReference>
<name>A0A1Y2IZC4_TRAC3</name>
<feature type="region of interest" description="Disordered" evidence="10">
    <location>
        <begin position="469"/>
        <end position="570"/>
    </location>
</feature>
<feature type="compositionally biased region" description="Pro residues" evidence="10">
    <location>
        <begin position="1228"/>
        <end position="1244"/>
    </location>
</feature>
<feature type="compositionally biased region" description="Basic and acidic residues" evidence="10">
    <location>
        <begin position="947"/>
        <end position="968"/>
    </location>
</feature>
<feature type="region of interest" description="Disordered" evidence="10">
    <location>
        <begin position="316"/>
        <end position="342"/>
    </location>
</feature>
<dbReference type="InterPro" id="IPR040221">
    <property type="entry name" value="CDCA7/CDA7L"/>
</dbReference>
<feature type="compositionally biased region" description="Polar residues" evidence="10">
    <location>
        <begin position="332"/>
        <end position="341"/>
    </location>
</feature>
<keyword evidence="9" id="KW-0539">Nucleus</keyword>
<feature type="compositionally biased region" description="Basic and acidic residues" evidence="10">
    <location>
        <begin position="979"/>
        <end position="993"/>
    </location>
</feature>
<keyword evidence="5" id="KW-0597">Phosphoprotein</keyword>
<feature type="region of interest" description="Disordered" evidence="10">
    <location>
        <begin position="356"/>
        <end position="380"/>
    </location>
</feature>
<accession>A0A1Y2IZC4</accession>
<comment type="subcellular location">
    <subcellularLocation>
        <location evidence="2">Cytoplasm</location>
    </subcellularLocation>
    <subcellularLocation>
        <location evidence="1">Nucleus</location>
    </subcellularLocation>
</comment>
<keyword evidence="8" id="KW-0804">Transcription</keyword>
<feature type="region of interest" description="Disordered" evidence="10">
    <location>
        <begin position="604"/>
        <end position="675"/>
    </location>
</feature>
<feature type="compositionally biased region" description="Polar residues" evidence="10">
    <location>
        <begin position="269"/>
        <end position="284"/>
    </location>
</feature>
<feature type="compositionally biased region" description="Basic and acidic residues" evidence="10">
    <location>
        <begin position="117"/>
        <end position="126"/>
    </location>
</feature>
<dbReference type="STRING" id="1353009.A0A1Y2IZC4"/>
<feature type="compositionally biased region" description="Low complexity" evidence="10">
    <location>
        <begin position="604"/>
        <end position="624"/>
    </location>
</feature>
<evidence type="ECO:0000259" key="11">
    <source>
        <dbReference type="Pfam" id="PF10497"/>
    </source>
</evidence>
<feature type="domain" description="Zinc-finger" evidence="11">
    <location>
        <begin position="1026"/>
        <end position="1099"/>
    </location>
</feature>
<keyword evidence="7" id="KW-0805">Transcription regulation</keyword>
<proteinExistence type="predicted"/>
<evidence type="ECO:0000256" key="3">
    <source>
        <dbReference type="ARBA" id="ARBA00022490"/>
    </source>
</evidence>
<dbReference type="PANTHER" id="PTHR31169:SF8">
    <property type="entry name" value="ZINC-FINGER DOMAIN OF MONOAMINE-OXIDASE A REPRESSOR R1 PROTEIN"/>
    <property type="match status" value="1"/>
</dbReference>
<evidence type="ECO:0000256" key="10">
    <source>
        <dbReference type="SAM" id="MobiDB-lite"/>
    </source>
</evidence>
<evidence type="ECO:0000256" key="4">
    <source>
        <dbReference type="ARBA" id="ARBA00022499"/>
    </source>
</evidence>
<evidence type="ECO:0000256" key="6">
    <source>
        <dbReference type="ARBA" id="ARBA00022843"/>
    </source>
</evidence>
<evidence type="ECO:0000256" key="1">
    <source>
        <dbReference type="ARBA" id="ARBA00004123"/>
    </source>
</evidence>
<gene>
    <name evidence="12" type="ORF">PYCCODRAFT_1475104</name>
</gene>
<feature type="compositionally biased region" description="Low complexity" evidence="10">
    <location>
        <begin position="51"/>
        <end position="71"/>
    </location>
</feature>
<feature type="compositionally biased region" description="Polar residues" evidence="10">
    <location>
        <begin position="18"/>
        <end position="29"/>
    </location>
</feature>
<feature type="region of interest" description="Disordered" evidence="10">
    <location>
        <begin position="1184"/>
        <end position="1272"/>
    </location>
</feature>
<evidence type="ECO:0000313" key="12">
    <source>
        <dbReference type="EMBL" id="OSD05571.1"/>
    </source>
</evidence>
<reference evidence="12 13" key="1">
    <citation type="journal article" date="2015" name="Biotechnol. Biofuels">
        <title>Enhanced degradation of softwood versus hardwood by the white-rot fungus Pycnoporus coccineus.</title>
        <authorList>
            <person name="Couturier M."/>
            <person name="Navarro D."/>
            <person name="Chevret D."/>
            <person name="Henrissat B."/>
            <person name="Piumi F."/>
            <person name="Ruiz-Duenas F.J."/>
            <person name="Martinez A.T."/>
            <person name="Grigoriev I.V."/>
            <person name="Riley R."/>
            <person name="Lipzen A."/>
            <person name="Berrin J.G."/>
            <person name="Master E.R."/>
            <person name="Rosso M.N."/>
        </authorList>
    </citation>
    <scope>NUCLEOTIDE SEQUENCE [LARGE SCALE GENOMIC DNA]</scope>
    <source>
        <strain evidence="12 13">BRFM310</strain>
    </source>
</reference>
<dbReference type="InterPro" id="IPR018866">
    <property type="entry name" value="Znf-4CXXC_R1"/>
</dbReference>
<dbReference type="PANTHER" id="PTHR31169">
    <property type="entry name" value="OS05G0300700 PROTEIN"/>
    <property type="match status" value="1"/>
</dbReference>
<feature type="region of interest" description="Disordered" evidence="10">
    <location>
        <begin position="687"/>
        <end position="774"/>
    </location>
</feature>
<keyword evidence="13" id="KW-1185">Reference proteome</keyword>
<feature type="region of interest" description="Disordered" evidence="10">
    <location>
        <begin position="11"/>
        <end position="143"/>
    </location>
</feature>
<feature type="compositionally biased region" description="Polar residues" evidence="10">
    <location>
        <begin position="722"/>
        <end position="731"/>
    </location>
</feature>
<evidence type="ECO:0000256" key="7">
    <source>
        <dbReference type="ARBA" id="ARBA00023015"/>
    </source>
</evidence>
<dbReference type="Pfam" id="PF10497">
    <property type="entry name" value="zf-4CXXC_R1"/>
    <property type="match status" value="1"/>
</dbReference>
<evidence type="ECO:0000256" key="9">
    <source>
        <dbReference type="ARBA" id="ARBA00023242"/>
    </source>
</evidence>
<feature type="compositionally biased region" description="Low complexity" evidence="10">
    <location>
        <begin position="739"/>
        <end position="749"/>
    </location>
</feature>
<evidence type="ECO:0000256" key="2">
    <source>
        <dbReference type="ARBA" id="ARBA00004496"/>
    </source>
</evidence>
<organism evidence="12 13">
    <name type="scientific">Trametes coccinea (strain BRFM310)</name>
    <name type="common">Pycnoporus coccineus</name>
    <dbReference type="NCBI Taxonomy" id="1353009"/>
    <lineage>
        <taxon>Eukaryota</taxon>
        <taxon>Fungi</taxon>
        <taxon>Dikarya</taxon>
        <taxon>Basidiomycota</taxon>
        <taxon>Agaricomycotina</taxon>
        <taxon>Agaricomycetes</taxon>
        <taxon>Polyporales</taxon>
        <taxon>Polyporaceae</taxon>
        <taxon>Trametes</taxon>
    </lineage>
</organism>
<feature type="compositionally biased region" description="Polar residues" evidence="10">
    <location>
        <begin position="1245"/>
        <end position="1263"/>
    </location>
</feature>
<evidence type="ECO:0000256" key="5">
    <source>
        <dbReference type="ARBA" id="ARBA00022553"/>
    </source>
</evidence>
<feature type="compositionally biased region" description="Polar residues" evidence="10">
    <location>
        <begin position="240"/>
        <end position="261"/>
    </location>
</feature>
<feature type="region of interest" description="Disordered" evidence="10">
    <location>
        <begin position="209"/>
        <end position="289"/>
    </location>
</feature>
<protein>
    <recommendedName>
        <fullName evidence="11">Zinc-finger domain-containing protein</fullName>
    </recommendedName>
</protein>
<sequence length="1356" mass="143378">MSGIVYSELANWDGGLSASGSQTGNTSREPTAAPPSPSGSPAPRLESDFPSTSARAHASAGAAGTGSAQGTLSFDSLEDTFLAPPQPSGSGSAPGSFTTEQMRGTPSMRGDAPRAGIADRHQDASKKVLHSQSPPRQSPLFTPEPDYLIEREHIPPSMAREAQAPMPSIYHSRPAPSYTFNLAVDISFAQTSPVLTTAPRPRSISVARSPIVAAAGDPSRSAGDEGDESLLDADGDTDNDSSVSVYVISTPSQHAGSTQGSKPIASHPRGSTGTTAVSRTSASGTPPPSWEHIAKVAIGSYSDEFLEAAQQYYVSPSPSLQARESAPPDPSPTQSGQSASPHESFVEAFNDYIQLTTSPQAGGSGLSNVMSTSNRQPEPHSAVFLSSLSPLSSLDSSPIFSRTVPNKRRRLDRARPFVQVPSLPSDRPRELYKPARDVQALQARPAETDYAAELGAMLNQATSNNADLMNVSVSPSIPPSGRRLRQRNSLSASPTKAVTRARADHSVPVVRRGRPPGSKNKKAPESAAKQGGKERPSVPAKQIAREEEGASDVSEESPSRSSDVHQPADAELEPYFPSTCVDIGNLPKMPAALFLVALRALLGSSSRDPPSPTTASATVPTTAAQKPGAKAVPPLPRRAQLQQIPPKPTAQLPPSEHPTSATSINPAPLPLPSQNYISHVQPSFYTSSLPPSIHQDHTDAPSSSHLTNPNDPPPPPIISPSGSMNSDQFSGLNLLADFGSSSSSHGSPSLDKPSNDAPNLPPSTAGHLDYVPHNNPMQFHQVSQYAAQGPSGVDPLFAAEHALRDVHMGIIDGADAANGMPSDDTGQSYFAHMGIDLHYAHSAPVFVAWPAERPPSPAAQHAPMNGTIDPSLLGTVRPAPEPSFRPSSPLEDRVAGPSKKRPRVKQVPPTGSPASTTITSSDESSSDDEPLSVKRARPQQVQLPIRLPREIEDGSPSKRARRLTERAKAAYYISSGTDEEPRSQQKAKVEGKGQGRGKGKGKGKGKERATEYSSGEESYRALAKEPTFCHQCRNRSLIEKMRCTVIKENGVPCGLRYCERCIVNRYPDLTFHPYAVRFSCPRCRGVCNCTSCCARRGEVYISARVGKLPLPGSAEAAALMEEAANALDRSSSCAPPAEAQKIALVGGQYFGVVYGLSGERVGSGFVRKDSAGIVVKAPPAARRKRRVVAYIGQPRPRKKPTAPVGQPGEHAAPANVPEGPSTATTNPPSVPPSHPLPERLPPQAPSTNPTTIPAGELTQQTGASHPPPRKMYIGNRAALDNETYLPLDALIAKWEEEELEDRAHDWAAPASDPISSTGGDEAQHSDGADAPQPPRDEVQWAIALALQAVHVDAVKT</sequence>
<dbReference type="OrthoDB" id="2758530at2759"/>
<feature type="compositionally biased region" description="Polar residues" evidence="10">
    <location>
        <begin position="356"/>
        <end position="376"/>
    </location>
</feature>